<reference evidence="1" key="2">
    <citation type="submission" date="2025-09" db="UniProtKB">
        <authorList>
            <consortium name="Ensembl"/>
        </authorList>
    </citation>
    <scope>IDENTIFICATION</scope>
</reference>
<proteinExistence type="predicted"/>
<evidence type="ECO:0000313" key="2">
    <source>
        <dbReference type="Proteomes" id="UP000261480"/>
    </source>
</evidence>
<dbReference type="AlphaFoldDB" id="A0A3B3X3I7"/>
<protein>
    <submittedName>
        <fullName evidence="1">Uncharacterized protein</fullName>
    </submittedName>
</protein>
<accession>A0A3B3X3I7</accession>
<evidence type="ECO:0000313" key="1">
    <source>
        <dbReference type="Ensembl" id="ENSPMEP00000009535.1"/>
    </source>
</evidence>
<sequence>IRPISNTTEIFDTGLEAASFSFLASNLGLKSNTGSLNANEGTSFCSLLFSSFFSSSLLTASHILVAFGVSMSLEPVSGNFGSSCSTTMCFFSRNHPLGFDFMPFDFCITLRRDAAAAGESSVPFLSGLSVEHGSVLSFVFLSVNSTGEVGSAGSDFELSFPRLISDTGVTRWVSNVGVTLLTSAFGPAPFTSDVGVFLPGSTSNKGGCIVVVVTFPPLVSDAVSTSCFVSANVLL</sequence>
<name>A0A3B3X3I7_9TELE</name>
<organism evidence="1 2">
    <name type="scientific">Poecilia mexicana</name>
    <dbReference type="NCBI Taxonomy" id="48701"/>
    <lineage>
        <taxon>Eukaryota</taxon>
        <taxon>Metazoa</taxon>
        <taxon>Chordata</taxon>
        <taxon>Craniata</taxon>
        <taxon>Vertebrata</taxon>
        <taxon>Euteleostomi</taxon>
        <taxon>Actinopterygii</taxon>
        <taxon>Neopterygii</taxon>
        <taxon>Teleostei</taxon>
        <taxon>Neoteleostei</taxon>
        <taxon>Acanthomorphata</taxon>
        <taxon>Ovalentaria</taxon>
        <taxon>Atherinomorphae</taxon>
        <taxon>Cyprinodontiformes</taxon>
        <taxon>Poeciliidae</taxon>
        <taxon>Poeciliinae</taxon>
        <taxon>Poecilia</taxon>
    </lineage>
</organism>
<dbReference type="Proteomes" id="UP000261480">
    <property type="component" value="Unplaced"/>
</dbReference>
<keyword evidence="2" id="KW-1185">Reference proteome</keyword>
<dbReference type="Ensembl" id="ENSPMET00000000626.1">
    <property type="protein sequence ID" value="ENSPMEP00000009535.1"/>
    <property type="gene ID" value="ENSPMEG00000011406.1"/>
</dbReference>
<reference evidence="1" key="1">
    <citation type="submission" date="2025-08" db="UniProtKB">
        <authorList>
            <consortium name="Ensembl"/>
        </authorList>
    </citation>
    <scope>IDENTIFICATION</scope>
</reference>